<dbReference type="RefSeq" id="WP_179760023.1">
    <property type="nucleotide sequence ID" value="NZ_BAAAJZ010000011.1"/>
</dbReference>
<evidence type="ECO:0000313" key="3">
    <source>
        <dbReference type="Proteomes" id="UP000549695"/>
    </source>
</evidence>
<gene>
    <name evidence="2" type="ORF">HDA37_000417</name>
</gene>
<dbReference type="GeneID" id="98050249"/>
<dbReference type="Proteomes" id="UP000549695">
    <property type="component" value="Unassembled WGS sequence"/>
</dbReference>
<evidence type="ECO:0000256" key="1">
    <source>
        <dbReference type="SAM" id="MobiDB-lite"/>
    </source>
</evidence>
<dbReference type="Gene3D" id="3.40.30.120">
    <property type="match status" value="1"/>
</dbReference>
<organism evidence="2 3">
    <name type="scientific">Pseudonocardia alni</name>
    <name type="common">Amycolata alni</name>
    <dbReference type="NCBI Taxonomy" id="33907"/>
    <lineage>
        <taxon>Bacteria</taxon>
        <taxon>Bacillati</taxon>
        <taxon>Actinomycetota</taxon>
        <taxon>Actinomycetes</taxon>
        <taxon>Pseudonocardiales</taxon>
        <taxon>Pseudonocardiaceae</taxon>
        <taxon>Pseudonocardia</taxon>
    </lineage>
</organism>
<dbReference type="Pfam" id="PF21274">
    <property type="entry name" value="Rng_hyd_C"/>
    <property type="match status" value="1"/>
</dbReference>
<dbReference type="AlphaFoldDB" id="A0A852W3H7"/>
<dbReference type="EMBL" id="JACCCZ010000001">
    <property type="protein sequence ID" value="NYG00132.1"/>
    <property type="molecule type" value="Genomic_DNA"/>
</dbReference>
<feature type="compositionally biased region" description="Basic residues" evidence="1">
    <location>
        <begin position="1"/>
        <end position="10"/>
    </location>
</feature>
<feature type="region of interest" description="Disordered" evidence="1">
    <location>
        <begin position="1"/>
        <end position="21"/>
    </location>
</feature>
<evidence type="ECO:0000313" key="2">
    <source>
        <dbReference type="EMBL" id="NYG00132.1"/>
    </source>
</evidence>
<proteinExistence type="predicted"/>
<sequence>MTRVTHRHGARWSPGHAGASRAQVALMRPGPQAAPSRRWCATCSPPRDGAGYVYLRTSGAGLRLDLGDAHPMLGRVAPEFRLADGTRLGELTATGSGVLFAPGADPAPGAVAHGWADRIRRVTGPLRDDLGTGTVLLRPDGAVARVGGDRSDPAALRRADRRWFGGPAA</sequence>
<protein>
    <submittedName>
        <fullName evidence="2">Uncharacterized protein</fullName>
    </submittedName>
</protein>
<keyword evidence="3" id="KW-1185">Reference proteome</keyword>
<name>A0A852W3H7_PSEA5</name>
<accession>A0A852W3H7</accession>
<comment type="caution">
    <text evidence="2">The sequence shown here is derived from an EMBL/GenBank/DDBJ whole genome shotgun (WGS) entry which is preliminary data.</text>
</comment>
<reference evidence="2 3" key="1">
    <citation type="submission" date="2020-07" db="EMBL/GenBank/DDBJ databases">
        <title>Sequencing the genomes of 1000 actinobacteria strains.</title>
        <authorList>
            <person name="Klenk H.-P."/>
        </authorList>
    </citation>
    <scope>NUCLEOTIDE SEQUENCE [LARGE SCALE GENOMIC DNA]</scope>
    <source>
        <strain evidence="2 3">DSM 44749</strain>
    </source>
</reference>